<evidence type="ECO:0000313" key="2">
    <source>
        <dbReference type="EMBL" id="SPH24605.1"/>
    </source>
</evidence>
<protein>
    <recommendedName>
        <fullName evidence="4">Polymer-forming cytoskeletal</fullName>
    </recommendedName>
</protein>
<dbReference type="PANTHER" id="PTHR35024">
    <property type="entry name" value="HYPOTHETICAL CYTOSOLIC PROTEIN"/>
    <property type="match status" value="1"/>
</dbReference>
<evidence type="ECO:0000256" key="1">
    <source>
        <dbReference type="ARBA" id="ARBA00044755"/>
    </source>
</evidence>
<dbReference type="InterPro" id="IPR007607">
    <property type="entry name" value="BacA/B"/>
</dbReference>
<dbReference type="Pfam" id="PF04519">
    <property type="entry name" value="Bactofilin"/>
    <property type="match status" value="1"/>
</dbReference>
<dbReference type="Proteomes" id="UP000244924">
    <property type="component" value="Unassembled WGS sequence"/>
</dbReference>
<accession>A0A2R8BMP3</accession>
<name>A0A2R8BMP3_9RHOB</name>
<gene>
    <name evidence="2" type="ORF">DEA8626_03656</name>
</gene>
<comment type="similarity">
    <text evidence="1">Belongs to the bactofilin family.</text>
</comment>
<organism evidence="2 3">
    <name type="scientific">Albidovulum aquaemixtae</name>
    <dbReference type="NCBI Taxonomy" id="1542388"/>
    <lineage>
        <taxon>Bacteria</taxon>
        <taxon>Pseudomonadati</taxon>
        <taxon>Pseudomonadota</taxon>
        <taxon>Alphaproteobacteria</taxon>
        <taxon>Rhodobacterales</taxon>
        <taxon>Paracoccaceae</taxon>
        <taxon>Albidovulum</taxon>
    </lineage>
</organism>
<dbReference type="RefSeq" id="WP_108854584.1">
    <property type="nucleotide sequence ID" value="NZ_OMOQ01000003.1"/>
</dbReference>
<evidence type="ECO:0008006" key="4">
    <source>
        <dbReference type="Google" id="ProtNLM"/>
    </source>
</evidence>
<reference evidence="2 3" key="1">
    <citation type="submission" date="2018-03" db="EMBL/GenBank/DDBJ databases">
        <authorList>
            <person name="Keele B.F."/>
        </authorList>
    </citation>
    <scope>NUCLEOTIDE SEQUENCE [LARGE SCALE GENOMIC DNA]</scope>
    <source>
        <strain evidence="2 3">CECT 8626</strain>
    </source>
</reference>
<sequence length="103" mass="10722">MSRSVIEEDLTVEGNIASPEGDIEVKGRVTGDITSRSVEVHVAGKVDGAISATEVTIQGNHSGRIDCTSLSLDKTAEVKSDVKAQTLSSEKGARLVGKVQITG</sequence>
<dbReference type="OrthoDB" id="7744015at2"/>
<dbReference type="PANTHER" id="PTHR35024:SF4">
    <property type="entry name" value="POLYMER-FORMING CYTOSKELETAL PROTEIN"/>
    <property type="match status" value="1"/>
</dbReference>
<dbReference type="EMBL" id="OMOQ01000003">
    <property type="protein sequence ID" value="SPH24605.1"/>
    <property type="molecule type" value="Genomic_DNA"/>
</dbReference>
<keyword evidence="3" id="KW-1185">Reference proteome</keyword>
<evidence type="ECO:0000313" key="3">
    <source>
        <dbReference type="Proteomes" id="UP000244924"/>
    </source>
</evidence>
<dbReference type="AlphaFoldDB" id="A0A2R8BMP3"/>
<proteinExistence type="inferred from homology"/>